<evidence type="ECO:0000313" key="1">
    <source>
        <dbReference type="EMBL" id="GER42354.1"/>
    </source>
</evidence>
<dbReference type="AlphaFoldDB" id="A0A5A7QBD4"/>
<dbReference type="Proteomes" id="UP000325081">
    <property type="component" value="Unassembled WGS sequence"/>
</dbReference>
<reference evidence="2" key="1">
    <citation type="journal article" date="2019" name="Curr. Biol.">
        <title>Genome Sequence of Striga asiatica Provides Insight into the Evolution of Plant Parasitism.</title>
        <authorList>
            <person name="Yoshida S."/>
            <person name="Kim S."/>
            <person name="Wafula E.K."/>
            <person name="Tanskanen J."/>
            <person name="Kim Y.M."/>
            <person name="Honaas L."/>
            <person name="Yang Z."/>
            <person name="Spallek T."/>
            <person name="Conn C.E."/>
            <person name="Ichihashi Y."/>
            <person name="Cheong K."/>
            <person name="Cui S."/>
            <person name="Der J.P."/>
            <person name="Gundlach H."/>
            <person name="Jiao Y."/>
            <person name="Hori C."/>
            <person name="Ishida J.K."/>
            <person name="Kasahara H."/>
            <person name="Kiba T."/>
            <person name="Kim M.S."/>
            <person name="Koo N."/>
            <person name="Laohavisit A."/>
            <person name="Lee Y.H."/>
            <person name="Lumba S."/>
            <person name="McCourt P."/>
            <person name="Mortimer J.C."/>
            <person name="Mutuku J.M."/>
            <person name="Nomura T."/>
            <person name="Sasaki-Sekimoto Y."/>
            <person name="Seto Y."/>
            <person name="Wang Y."/>
            <person name="Wakatake T."/>
            <person name="Sakakibara H."/>
            <person name="Demura T."/>
            <person name="Yamaguchi S."/>
            <person name="Yoneyama K."/>
            <person name="Manabe R.I."/>
            <person name="Nelson D.C."/>
            <person name="Schulman A.H."/>
            <person name="Timko M.P."/>
            <person name="dePamphilis C.W."/>
            <person name="Choi D."/>
            <person name="Shirasu K."/>
        </authorList>
    </citation>
    <scope>NUCLEOTIDE SEQUENCE [LARGE SCALE GENOMIC DNA]</scope>
    <source>
        <strain evidence="2">cv. UVA1</strain>
    </source>
</reference>
<dbReference type="GO" id="GO:0016740">
    <property type="term" value="F:transferase activity"/>
    <property type="evidence" value="ECO:0007669"/>
    <property type="project" value="UniProtKB-KW"/>
</dbReference>
<accession>A0A5A7QBD4</accession>
<evidence type="ECO:0000313" key="2">
    <source>
        <dbReference type="Proteomes" id="UP000325081"/>
    </source>
</evidence>
<name>A0A5A7QBD4_STRAF</name>
<comment type="caution">
    <text evidence="1">The sequence shown here is derived from an EMBL/GenBank/DDBJ whole genome shotgun (WGS) entry which is preliminary data.</text>
</comment>
<proteinExistence type="predicted"/>
<sequence>MQLGSSETPFIEIEPVSPKYIHLSPVCSNLSDNNNNNSSLLFNRRRTSNPPVWGQLYTREWMSPRAPKSKLWVNMSRVALASSSSSSDPTKCSATLHLLHTSNPV</sequence>
<keyword evidence="2" id="KW-1185">Reference proteome</keyword>
<keyword evidence="1" id="KW-0808">Transferase</keyword>
<organism evidence="1 2">
    <name type="scientific">Striga asiatica</name>
    <name type="common">Asiatic witchweed</name>
    <name type="synonym">Buchnera asiatica</name>
    <dbReference type="NCBI Taxonomy" id="4170"/>
    <lineage>
        <taxon>Eukaryota</taxon>
        <taxon>Viridiplantae</taxon>
        <taxon>Streptophyta</taxon>
        <taxon>Embryophyta</taxon>
        <taxon>Tracheophyta</taxon>
        <taxon>Spermatophyta</taxon>
        <taxon>Magnoliopsida</taxon>
        <taxon>eudicotyledons</taxon>
        <taxon>Gunneridae</taxon>
        <taxon>Pentapetalae</taxon>
        <taxon>asterids</taxon>
        <taxon>lamiids</taxon>
        <taxon>Lamiales</taxon>
        <taxon>Orobanchaceae</taxon>
        <taxon>Buchnereae</taxon>
        <taxon>Striga</taxon>
    </lineage>
</organism>
<gene>
    <name evidence="1" type="ORF">STAS_19127</name>
</gene>
<protein>
    <submittedName>
        <fullName evidence="1">Polyribonucleotide nucleotidyltransferase</fullName>
    </submittedName>
</protein>
<dbReference type="EMBL" id="BKCP01006294">
    <property type="protein sequence ID" value="GER42354.1"/>
    <property type="molecule type" value="Genomic_DNA"/>
</dbReference>